<feature type="transmembrane region" description="Helical" evidence="11">
    <location>
        <begin position="207"/>
        <end position="230"/>
    </location>
</feature>
<comment type="similarity">
    <text evidence="9">Belongs to the G-protein coupled receptor 1 family.</text>
</comment>
<feature type="transmembrane region" description="Helical" evidence="11">
    <location>
        <begin position="517"/>
        <end position="536"/>
    </location>
</feature>
<feature type="compositionally biased region" description="Basic and acidic residues" evidence="10">
    <location>
        <begin position="342"/>
        <end position="359"/>
    </location>
</feature>
<evidence type="ECO:0000313" key="13">
    <source>
        <dbReference type="EnsemblMetazoa" id="XP_038075845.1"/>
    </source>
</evidence>
<evidence type="ECO:0000313" key="14">
    <source>
        <dbReference type="Proteomes" id="UP000887568"/>
    </source>
</evidence>
<dbReference type="Gene3D" id="1.20.1070.10">
    <property type="entry name" value="Rhodopsin 7-helix transmembrane proteins"/>
    <property type="match status" value="2"/>
</dbReference>
<feature type="region of interest" description="Disordered" evidence="10">
    <location>
        <begin position="296"/>
        <end position="360"/>
    </location>
</feature>
<protein>
    <recommendedName>
        <fullName evidence="12">G-protein coupled receptors family 1 profile domain-containing protein</fullName>
    </recommendedName>
</protein>
<organism evidence="13 14">
    <name type="scientific">Patiria miniata</name>
    <name type="common">Bat star</name>
    <name type="synonym">Asterina miniata</name>
    <dbReference type="NCBI Taxonomy" id="46514"/>
    <lineage>
        <taxon>Eukaryota</taxon>
        <taxon>Metazoa</taxon>
        <taxon>Echinodermata</taxon>
        <taxon>Eleutherozoa</taxon>
        <taxon>Asterozoa</taxon>
        <taxon>Asteroidea</taxon>
        <taxon>Valvatacea</taxon>
        <taxon>Valvatida</taxon>
        <taxon>Asterinidae</taxon>
        <taxon>Patiria</taxon>
    </lineage>
</organism>
<sequence>MNDNMQTVPWVTAGPVLDNSSAGPTDNLTTTDDHPPFGSHPQWAAILIILVAGCLSIFTVSANLMVWMSFFMDKQLQVINNYFLLSLAVADVIIGGISMPLYTLYLLQEEWRLGPIVCDIWLSIDYAASNASVMNLCIICFDRYLSITRPLTYRANRTPRKVKIMIAAAWVISLVIWVPLIVGWQFFVGKRNIGEGVCAIQFLSDEIILNIITIIIAFYMPVSLMCVLYYRIWRETEKRARELGNLQAGGNSHTSKHLLSPEDGHEHADRNHRKTGFRARLLCCAIADIYDDELEESSDIASPMPTTNSQVPSPKPCPGQNSVHCSASSNKTSPRLSPVNKPKKDGRATPERPKHDSDKSFAASLYTILIKLPGENGLNQNKPGEQPKITLIEGEPENDTCTALMQDQDGSHLVPPTKEHACQQRDRAGSTTSIQSQKNKPLTISTISMVNKMAVRAKTNVVKRKKSALIREKKAARTLCAILSVFIITWTPYSILVLATYGQDLENQPALLKMFDIAYWLCYLNSTANPICYALCNANFRRAFIRILHCKWKTRRVNNTHKIVHHTNSSSRR</sequence>
<feature type="compositionally biased region" description="Polar residues" evidence="10">
    <location>
        <begin position="319"/>
        <end position="335"/>
    </location>
</feature>
<dbReference type="Pfam" id="PF00001">
    <property type="entry name" value="7tm_1"/>
    <property type="match status" value="1"/>
</dbReference>
<evidence type="ECO:0000256" key="3">
    <source>
        <dbReference type="ARBA" id="ARBA00022692"/>
    </source>
</evidence>
<dbReference type="AlphaFoldDB" id="A0A914BIW4"/>
<dbReference type="InterPro" id="IPR000276">
    <property type="entry name" value="GPCR_Rhodpsn"/>
</dbReference>
<dbReference type="PROSITE" id="PS50262">
    <property type="entry name" value="G_PROTEIN_RECEP_F1_2"/>
    <property type="match status" value="1"/>
</dbReference>
<dbReference type="Proteomes" id="UP000887568">
    <property type="component" value="Unplaced"/>
</dbReference>
<evidence type="ECO:0000256" key="11">
    <source>
        <dbReference type="SAM" id="Phobius"/>
    </source>
</evidence>
<evidence type="ECO:0000256" key="6">
    <source>
        <dbReference type="ARBA" id="ARBA00023136"/>
    </source>
</evidence>
<dbReference type="EnsemblMetazoa" id="XM_038219917.1">
    <property type="protein sequence ID" value="XP_038075845.1"/>
    <property type="gene ID" value="LOC119743499"/>
</dbReference>
<dbReference type="GO" id="GO:0007187">
    <property type="term" value="P:G protein-coupled receptor signaling pathway, coupled to cyclic nucleotide second messenger"/>
    <property type="evidence" value="ECO:0007669"/>
    <property type="project" value="TreeGrafter"/>
</dbReference>
<evidence type="ECO:0000256" key="1">
    <source>
        <dbReference type="ARBA" id="ARBA00004651"/>
    </source>
</evidence>
<keyword evidence="2" id="KW-1003">Cell membrane</keyword>
<keyword evidence="8 9" id="KW-0807">Transducer</keyword>
<feature type="region of interest" description="Disordered" evidence="10">
    <location>
        <begin position="13"/>
        <end position="33"/>
    </location>
</feature>
<dbReference type="GeneID" id="119743499"/>
<accession>A0A914BIW4</accession>
<comment type="subcellular location">
    <subcellularLocation>
        <location evidence="1">Cell membrane</location>
        <topology evidence="1">Multi-pass membrane protein</topology>
    </subcellularLocation>
</comment>
<proteinExistence type="inferred from homology"/>
<evidence type="ECO:0000259" key="12">
    <source>
        <dbReference type="PROSITE" id="PS50262"/>
    </source>
</evidence>
<dbReference type="OMA" id="IPVTLWH"/>
<dbReference type="GO" id="GO:0016907">
    <property type="term" value="F:G protein-coupled acetylcholine receptor activity"/>
    <property type="evidence" value="ECO:0007669"/>
    <property type="project" value="InterPro"/>
</dbReference>
<dbReference type="PROSITE" id="PS00237">
    <property type="entry name" value="G_PROTEIN_RECEP_F1_1"/>
    <property type="match status" value="1"/>
</dbReference>
<dbReference type="GO" id="GO:0045202">
    <property type="term" value="C:synapse"/>
    <property type="evidence" value="ECO:0007669"/>
    <property type="project" value="TreeGrafter"/>
</dbReference>
<evidence type="ECO:0000256" key="7">
    <source>
        <dbReference type="ARBA" id="ARBA00023170"/>
    </source>
</evidence>
<dbReference type="InterPro" id="IPR017452">
    <property type="entry name" value="GPCR_Rhodpsn_7TM"/>
</dbReference>
<dbReference type="PANTHER" id="PTHR24247:SF265">
    <property type="entry name" value="MUSCARINIC ACETYLCHOLINE RECEPTOR DM1"/>
    <property type="match status" value="1"/>
</dbReference>
<keyword evidence="7 9" id="KW-0675">Receptor</keyword>
<feature type="region of interest" description="Disordered" evidence="10">
    <location>
        <begin position="245"/>
        <end position="271"/>
    </location>
</feature>
<keyword evidence="4 11" id="KW-1133">Transmembrane helix</keyword>
<feature type="transmembrane region" description="Helical" evidence="11">
    <location>
        <begin position="166"/>
        <end position="187"/>
    </location>
</feature>
<evidence type="ECO:0000256" key="4">
    <source>
        <dbReference type="ARBA" id="ARBA00022989"/>
    </source>
</evidence>
<feature type="compositionally biased region" description="Basic and acidic residues" evidence="10">
    <location>
        <begin position="259"/>
        <end position="269"/>
    </location>
</feature>
<feature type="domain" description="G-protein coupled receptors family 1 profile" evidence="12">
    <location>
        <begin position="62"/>
        <end position="533"/>
    </location>
</feature>
<dbReference type="OrthoDB" id="10071887at2759"/>
<feature type="transmembrane region" description="Helical" evidence="11">
    <location>
        <begin position="82"/>
        <end position="107"/>
    </location>
</feature>
<keyword evidence="6 11" id="KW-0472">Membrane</keyword>
<evidence type="ECO:0000256" key="9">
    <source>
        <dbReference type="RuleBase" id="RU000688"/>
    </source>
</evidence>
<dbReference type="CDD" id="cd15049">
    <property type="entry name" value="7tmA_mAChR"/>
    <property type="match status" value="1"/>
</dbReference>
<keyword evidence="14" id="KW-1185">Reference proteome</keyword>
<keyword evidence="3 9" id="KW-0812">Transmembrane</keyword>
<feature type="transmembrane region" description="Helical" evidence="11">
    <location>
        <begin position="43"/>
        <end position="70"/>
    </location>
</feature>
<feature type="transmembrane region" description="Helical" evidence="11">
    <location>
        <begin position="475"/>
        <end position="497"/>
    </location>
</feature>
<evidence type="ECO:0000256" key="10">
    <source>
        <dbReference type="SAM" id="MobiDB-lite"/>
    </source>
</evidence>
<dbReference type="PANTHER" id="PTHR24247">
    <property type="entry name" value="5-HYDROXYTRYPTAMINE RECEPTOR"/>
    <property type="match status" value="1"/>
</dbReference>
<evidence type="ECO:0000256" key="5">
    <source>
        <dbReference type="ARBA" id="ARBA00023040"/>
    </source>
</evidence>
<reference evidence="13" key="1">
    <citation type="submission" date="2022-11" db="UniProtKB">
        <authorList>
            <consortium name="EnsemblMetazoa"/>
        </authorList>
    </citation>
    <scope>IDENTIFICATION</scope>
</reference>
<feature type="compositionally biased region" description="Polar residues" evidence="10">
    <location>
        <begin position="18"/>
        <end position="30"/>
    </location>
</feature>
<dbReference type="InterPro" id="IPR000995">
    <property type="entry name" value="Musac_Ach_rcpt"/>
</dbReference>
<feature type="transmembrane region" description="Helical" evidence="11">
    <location>
        <begin position="127"/>
        <end position="145"/>
    </location>
</feature>
<dbReference type="SUPFAM" id="SSF81321">
    <property type="entry name" value="Family A G protein-coupled receptor-like"/>
    <property type="match status" value="1"/>
</dbReference>
<dbReference type="GO" id="GO:0007197">
    <property type="term" value="P:adenylate cyclase-inhibiting G protein-coupled acetylcholine receptor signaling pathway"/>
    <property type="evidence" value="ECO:0007669"/>
    <property type="project" value="TreeGrafter"/>
</dbReference>
<dbReference type="GO" id="GO:0005886">
    <property type="term" value="C:plasma membrane"/>
    <property type="evidence" value="ECO:0007669"/>
    <property type="project" value="UniProtKB-SubCell"/>
</dbReference>
<evidence type="ECO:0000256" key="8">
    <source>
        <dbReference type="ARBA" id="ARBA00023224"/>
    </source>
</evidence>
<dbReference type="PRINTS" id="PR00243">
    <property type="entry name" value="MUSCARINICR"/>
</dbReference>
<dbReference type="GO" id="GO:0004993">
    <property type="term" value="F:G protein-coupled serotonin receptor activity"/>
    <property type="evidence" value="ECO:0007669"/>
    <property type="project" value="TreeGrafter"/>
</dbReference>
<dbReference type="RefSeq" id="XP_038075845.1">
    <property type="nucleotide sequence ID" value="XM_038219917.1"/>
</dbReference>
<evidence type="ECO:0000256" key="2">
    <source>
        <dbReference type="ARBA" id="ARBA00022475"/>
    </source>
</evidence>
<keyword evidence="5 9" id="KW-0297">G-protein coupled receptor</keyword>
<dbReference type="PRINTS" id="PR00237">
    <property type="entry name" value="GPCRRHODOPSN"/>
</dbReference>
<dbReference type="GO" id="GO:0030425">
    <property type="term" value="C:dendrite"/>
    <property type="evidence" value="ECO:0007669"/>
    <property type="project" value="TreeGrafter"/>
</dbReference>
<name>A0A914BIW4_PATMI</name>